<feature type="domain" description="MacB-like periplasmic core" evidence="9">
    <location>
        <begin position="17"/>
        <end position="237"/>
    </location>
</feature>
<evidence type="ECO:0000313" key="11">
    <source>
        <dbReference type="Proteomes" id="UP000501991"/>
    </source>
</evidence>
<sequence>MIVKLALRNVFRQKARTAMTLAAIVFGVAGLIIAGGFVQDVFIQLGEAVVHTQTGHVQVFRKGFFEHGTRRPEQYLIDDAGAIKQALAKLPHVQHVSARLNFSGLMNNGKRDFPIVGEGIEPKVEAKLSDYLKITAGRTLGDDDRFGMLVGQGVAEHLQLSPGDHVTLVINTAAGALNSLDFTVVGVFQSFSKDFDARAVRIPLQAAQTLMNTDGANVLVMVADDTEHTDAVLAATRAQLAGGPLEARSWRQLSDFFDKTVQLYDAQFGFLKFIILVMVILSVVNSVNMNVFERMSEFGTMRAIGTTPRNVFVLLVVENTLLGCGGALLGVLIGMLVALIVSAIGIPMPPPPNASLGYTAYIRLVPSTIAGAFLVGVLATVLAALLPARRAAHRPIVDALRQGT</sequence>
<keyword evidence="11" id="KW-1185">Reference proteome</keyword>
<evidence type="ECO:0000256" key="7">
    <source>
        <dbReference type="SAM" id="Phobius"/>
    </source>
</evidence>
<evidence type="ECO:0000256" key="2">
    <source>
        <dbReference type="ARBA" id="ARBA00005236"/>
    </source>
</evidence>
<accession>A0A6C1B5L5</accession>
<evidence type="ECO:0000259" key="9">
    <source>
        <dbReference type="Pfam" id="PF12704"/>
    </source>
</evidence>
<evidence type="ECO:0000313" key="10">
    <source>
        <dbReference type="EMBL" id="QID18733.1"/>
    </source>
</evidence>
<keyword evidence="6 7" id="KW-0472">Membrane</keyword>
<name>A0A6C1B5L5_9RHOO</name>
<keyword evidence="5 7" id="KW-1133">Transmembrane helix</keyword>
<dbReference type="GO" id="GO:0044874">
    <property type="term" value="P:lipoprotein localization to outer membrane"/>
    <property type="evidence" value="ECO:0007669"/>
    <property type="project" value="TreeGrafter"/>
</dbReference>
<dbReference type="PANTHER" id="PTHR30489:SF0">
    <property type="entry name" value="LIPOPROTEIN-RELEASING SYSTEM TRANSMEMBRANE PROTEIN LOLE"/>
    <property type="match status" value="1"/>
</dbReference>
<dbReference type="Pfam" id="PF02687">
    <property type="entry name" value="FtsX"/>
    <property type="match status" value="1"/>
</dbReference>
<reference evidence="10 11" key="1">
    <citation type="submission" date="2020-02" db="EMBL/GenBank/DDBJ databases">
        <title>Nitrogenibacter mangrovi gen. nov., sp. nov. isolated from mangrove sediment, a denitrifying betaproteobacterium.</title>
        <authorList>
            <person name="Liao H."/>
            <person name="Tian Y."/>
        </authorList>
    </citation>
    <scope>NUCLEOTIDE SEQUENCE [LARGE SCALE GENOMIC DNA]</scope>
    <source>
        <strain evidence="10 11">M9-3-2</strain>
    </source>
</reference>
<proteinExistence type="inferred from homology"/>
<feature type="transmembrane region" description="Helical" evidence="7">
    <location>
        <begin position="311"/>
        <end position="344"/>
    </location>
</feature>
<keyword evidence="3" id="KW-1003">Cell membrane</keyword>
<evidence type="ECO:0000256" key="5">
    <source>
        <dbReference type="ARBA" id="ARBA00022989"/>
    </source>
</evidence>
<feature type="transmembrane region" description="Helical" evidence="7">
    <location>
        <begin position="364"/>
        <end position="386"/>
    </location>
</feature>
<comment type="subcellular location">
    <subcellularLocation>
        <location evidence="1">Cell membrane</location>
        <topology evidence="1">Multi-pass membrane protein</topology>
    </subcellularLocation>
</comment>
<dbReference type="Pfam" id="PF12704">
    <property type="entry name" value="MacB_PCD"/>
    <property type="match status" value="1"/>
</dbReference>
<feature type="transmembrane region" description="Helical" evidence="7">
    <location>
        <begin position="270"/>
        <end position="291"/>
    </location>
</feature>
<evidence type="ECO:0000256" key="6">
    <source>
        <dbReference type="ARBA" id="ARBA00023136"/>
    </source>
</evidence>
<organism evidence="10 11">
    <name type="scientific">Nitrogeniibacter mangrovi</name>
    <dbReference type="NCBI Taxonomy" id="2016596"/>
    <lineage>
        <taxon>Bacteria</taxon>
        <taxon>Pseudomonadati</taxon>
        <taxon>Pseudomonadota</taxon>
        <taxon>Betaproteobacteria</taxon>
        <taxon>Rhodocyclales</taxon>
        <taxon>Zoogloeaceae</taxon>
        <taxon>Nitrogeniibacter</taxon>
    </lineage>
</organism>
<evidence type="ECO:0000256" key="3">
    <source>
        <dbReference type="ARBA" id="ARBA00022475"/>
    </source>
</evidence>
<keyword evidence="4 7" id="KW-0812">Transmembrane</keyword>
<dbReference type="Proteomes" id="UP000501991">
    <property type="component" value="Chromosome"/>
</dbReference>
<feature type="domain" description="ABC3 transporter permease C-terminal" evidence="8">
    <location>
        <begin position="273"/>
        <end position="395"/>
    </location>
</feature>
<dbReference type="InterPro" id="IPR051447">
    <property type="entry name" value="Lipoprotein-release_system"/>
</dbReference>
<dbReference type="RefSeq" id="WP_173766673.1">
    <property type="nucleotide sequence ID" value="NZ_CP048836.1"/>
</dbReference>
<dbReference type="InterPro" id="IPR003838">
    <property type="entry name" value="ABC3_permease_C"/>
</dbReference>
<comment type="similarity">
    <text evidence="2">Belongs to the ABC-4 integral membrane protein family. LolC/E subfamily.</text>
</comment>
<dbReference type="InterPro" id="IPR025857">
    <property type="entry name" value="MacB_PCD"/>
</dbReference>
<evidence type="ECO:0000256" key="4">
    <source>
        <dbReference type="ARBA" id="ARBA00022692"/>
    </source>
</evidence>
<dbReference type="AlphaFoldDB" id="A0A6C1B5L5"/>
<evidence type="ECO:0000256" key="1">
    <source>
        <dbReference type="ARBA" id="ARBA00004651"/>
    </source>
</evidence>
<evidence type="ECO:0000259" key="8">
    <source>
        <dbReference type="Pfam" id="PF02687"/>
    </source>
</evidence>
<dbReference type="GO" id="GO:0098797">
    <property type="term" value="C:plasma membrane protein complex"/>
    <property type="evidence" value="ECO:0007669"/>
    <property type="project" value="TreeGrafter"/>
</dbReference>
<dbReference type="KEGG" id="azq:G3580_14530"/>
<protein>
    <submittedName>
        <fullName evidence="10">ABC transporter permease</fullName>
    </submittedName>
</protein>
<feature type="transmembrane region" description="Helical" evidence="7">
    <location>
        <begin position="21"/>
        <end position="38"/>
    </location>
</feature>
<dbReference type="EMBL" id="CP048836">
    <property type="protein sequence ID" value="QID18733.1"/>
    <property type="molecule type" value="Genomic_DNA"/>
</dbReference>
<dbReference type="PANTHER" id="PTHR30489">
    <property type="entry name" value="LIPOPROTEIN-RELEASING SYSTEM TRANSMEMBRANE PROTEIN LOLE"/>
    <property type="match status" value="1"/>
</dbReference>
<gene>
    <name evidence="10" type="ORF">G3580_14530</name>
</gene>